<dbReference type="NCBIfam" id="NF009114">
    <property type="entry name" value="PRK12464.1"/>
    <property type="match status" value="1"/>
</dbReference>
<reference evidence="17 18" key="1">
    <citation type="journal article" date="2013" name="Antonie Van Leeuwenhoek">
        <title>Echinimonas agarilytica gen. nov., sp. nov., a new gammaproteobacterium isolated from the sea urchin Strongylocentrotus intermedius.</title>
        <authorList>
            <person name="Nedashkovskaya O.I."/>
            <person name="Stenkova A.M."/>
            <person name="Zhukova N.V."/>
            <person name="Van Trappen S."/>
            <person name="Lee J.S."/>
            <person name="Kim S.B."/>
        </authorList>
    </citation>
    <scope>NUCLEOTIDE SEQUENCE [LARGE SCALE GENOMIC DNA]</scope>
    <source>
        <strain evidence="17 18">KMM 6351</strain>
    </source>
</reference>
<feature type="domain" description="1-deoxy-D-xylulose 5-phosphate reductoisomerase N-terminal" evidence="14">
    <location>
        <begin position="6"/>
        <end position="134"/>
    </location>
</feature>
<dbReference type="GO" id="GO:0051484">
    <property type="term" value="P:isopentenyl diphosphate biosynthetic process, methylerythritol 4-phosphate pathway involved in terpenoid biosynthetic process"/>
    <property type="evidence" value="ECO:0007669"/>
    <property type="project" value="UniProtKB-ARBA"/>
</dbReference>
<keyword evidence="8 13" id="KW-0464">Manganese</keyword>
<dbReference type="Pfam" id="PF13288">
    <property type="entry name" value="DXPR_C"/>
    <property type="match status" value="1"/>
</dbReference>
<comment type="function">
    <text evidence="11 13">Catalyzes the NADPH-dependent rearrangement and reduction of 1-deoxy-D-xylulose-5-phosphate (DXP) to 2-C-methyl-D-erythritol 4-phosphate (MEP).</text>
</comment>
<dbReference type="InterPro" id="IPR026877">
    <property type="entry name" value="DXPR_C"/>
</dbReference>
<dbReference type="InterPro" id="IPR003821">
    <property type="entry name" value="DXP_reductoisomerase"/>
</dbReference>
<dbReference type="AlphaFoldDB" id="A0AA41W5L9"/>
<dbReference type="SUPFAM" id="SSF69055">
    <property type="entry name" value="1-deoxy-D-xylulose-5-phosphate reductoisomerase, C-terminal domain"/>
    <property type="match status" value="1"/>
</dbReference>
<feature type="binding site" evidence="13">
    <location>
        <position position="232"/>
    </location>
    <ligand>
        <name>1-deoxy-D-xylulose 5-phosphate</name>
        <dbReference type="ChEBI" id="CHEBI:57792"/>
    </ligand>
</feature>
<dbReference type="EC" id="1.1.1.267" evidence="4 13"/>
<dbReference type="PANTHER" id="PTHR30525">
    <property type="entry name" value="1-DEOXY-D-XYLULOSE 5-PHOSPHATE REDUCTOISOMERASE"/>
    <property type="match status" value="1"/>
</dbReference>
<feature type="domain" description="DXP reductoisomerase C-terminal" evidence="16">
    <location>
        <begin position="272"/>
        <end position="388"/>
    </location>
</feature>
<evidence type="ECO:0000256" key="5">
    <source>
        <dbReference type="ARBA" id="ARBA00022723"/>
    </source>
</evidence>
<keyword evidence="13" id="KW-0460">Magnesium</keyword>
<evidence type="ECO:0000259" key="15">
    <source>
        <dbReference type="Pfam" id="PF08436"/>
    </source>
</evidence>
<dbReference type="InterPro" id="IPR036169">
    <property type="entry name" value="DXPR_C_sf"/>
</dbReference>
<evidence type="ECO:0000256" key="6">
    <source>
        <dbReference type="ARBA" id="ARBA00022857"/>
    </source>
</evidence>
<evidence type="ECO:0000313" key="18">
    <source>
        <dbReference type="Proteomes" id="UP001165393"/>
    </source>
</evidence>
<dbReference type="SUPFAM" id="SSF51735">
    <property type="entry name" value="NAD(P)-binding Rossmann-fold domains"/>
    <property type="match status" value="1"/>
</dbReference>
<comment type="pathway">
    <text evidence="2 13">Isoprenoid biosynthesis; isopentenyl diphosphate biosynthesis via DXP pathway; isopentenyl diphosphate from 1-deoxy-D-xylulose 5-phosphate: step 1/6.</text>
</comment>
<dbReference type="GO" id="GO:0070402">
    <property type="term" value="F:NADPH binding"/>
    <property type="evidence" value="ECO:0007669"/>
    <property type="project" value="InterPro"/>
</dbReference>
<dbReference type="EMBL" id="JAMQGP010000002">
    <property type="protein sequence ID" value="MCM2679130.1"/>
    <property type="molecule type" value="Genomic_DNA"/>
</dbReference>
<protein>
    <recommendedName>
        <fullName evidence="12 13">1-deoxy-D-xylulose 5-phosphate reductoisomerase</fullName>
        <shortName evidence="13">DXP reductoisomerase</shortName>
        <ecNumber evidence="4 13">1.1.1.267</ecNumber>
    </recommendedName>
    <alternativeName>
        <fullName evidence="13">1-deoxyxylulose-5-phosphate reductoisomerase</fullName>
    </alternativeName>
    <alternativeName>
        <fullName evidence="13">2-C-methyl-D-erythritol 4-phosphate synthase</fullName>
    </alternativeName>
</protein>
<dbReference type="PIRSF" id="PIRSF006205">
    <property type="entry name" value="Dxp_reductismrs"/>
    <property type="match status" value="1"/>
</dbReference>
<evidence type="ECO:0000256" key="3">
    <source>
        <dbReference type="ARBA" id="ARBA00006825"/>
    </source>
</evidence>
<dbReference type="Gene3D" id="3.40.50.720">
    <property type="entry name" value="NAD(P)-binding Rossmann-like Domain"/>
    <property type="match status" value="1"/>
</dbReference>
<evidence type="ECO:0000256" key="10">
    <source>
        <dbReference type="ARBA" id="ARBA00048543"/>
    </source>
</evidence>
<dbReference type="NCBIfam" id="NF003938">
    <property type="entry name" value="PRK05447.1-1"/>
    <property type="match status" value="1"/>
</dbReference>
<feature type="binding site" evidence="13">
    <location>
        <position position="228"/>
    </location>
    <ligand>
        <name>1-deoxy-D-xylulose 5-phosphate</name>
        <dbReference type="ChEBI" id="CHEBI:57792"/>
    </ligand>
</feature>
<evidence type="ECO:0000256" key="11">
    <source>
        <dbReference type="ARBA" id="ARBA00054845"/>
    </source>
</evidence>
<evidence type="ECO:0000259" key="14">
    <source>
        <dbReference type="Pfam" id="PF02670"/>
    </source>
</evidence>
<feature type="binding site" evidence="13">
    <location>
        <position position="216"/>
    </location>
    <ligand>
        <name>NADPH</name>
        <dbReference type="ChEBI" id="CHEBI:57783"/>
    </ligand>
</feature>
<feature type="binding site" evidence="13">
    <location>
        <position position="154"/>
    </location>
    <ligand>
        <name>Mn(2+)</name>
        <dbReference type="ChEBI" id="CHEBI:29035"/>
    </ligand>
</feature>
<keyword evidence="9 13" id="KW-0414">Isoprene biosynthesis</keyword>
<feature type="binding site" evidence="13">
    <location>
        <position position="14"/>
    </location>
    <ligand>
        <name>NADPH</name>
        <dbReference type="ChEBI" id="CHEBI:57783"/>
    </ligand>
</feature>
<feature type="binding site" evidence="13">
    <location>
        <position position="127"/>
    </location>
    <ligand>
        <name>1-deoxy-D-xylulose 5-phosphate</name>
        <dbReference type="ChEBI" id="CHEBI:57792"/>
    </ligand>
</feature>
<feature type="binding site" evidence="13">
    <location>
        <position position="153"/>
    </location>
    <ligand>
        <name>1-deoxy-D-xylulose 5-phosphate</name>
        <dbReference type="ChEBI" id="CHEBI:57792"/>
    </ligand>
</feature>
<comment type="caution">
    <text evidence="13">Lacks conserved residue(s) required for the propagation of feature annotation.</text>
</comment>
<accession>A0AA41W5L9</accession>
<keyword evidence="18" id="KW-1185">Reference proteome</keyword>
<comment type="catalytic activity">
    <reaction evidence="10">
        <text>2-C-methyl-D-erythritol 4-phosphate + NADP(+) = 1-deoxy-D-xylulose 5-phosphate + NADPH + H(+)</text>
        <dbReference type="Rhea" id="RHEA:13717"/>
        <dbReference type="ChEBI" id="CHEBI:15378"/>
        <dbReference type="ChEBI" id="CHEBI:57783"/>
        <dbReference type="ChEBI" id="CHEBI:57792"/>
        <dbReference type="ChEBI" id="CHEBI:58262"/>
        <dbReference type="ChEBI" id="CHEBI:58349"/>
        <dbReference type="EC" id="1.1.1.267"/>
    </reaction>
    <physiologicalReaction direction="right-to-left" evidence="10">
        <dbReference type="Rhea" id="RHEA:13719"/>
    </physiologicalReaction>
</comment>
<evidence type="ECO:0000256" key="12">
    <source>
        <dbReference type="ARBA" id="ARBA00071224"/>
    </source>
</evidence>
<keyword evidence="6 13" id="KW-0521">NADP</keyword>
<dbReference type="HAMAP" id="MF_00183">
    <property type="entry name" value="DXP_reductoisom"/>
    <property type="match status" value="1"/>
</dbReference>
<comment type="caution">
    <text evidence="17">The sequence shown here is derived from an EMBL/GenBank/DDBJ whole genome shotgun (WGS) entry which is preliminary data.</text>
</comment>
<comment type="similarity">
    <text evidence="3 13">Belongs to the DXR family.</text>
</comment>
<feature type="binding site" evidence="13">
    <location>
        <position position="152"/>
    </location>
    <ligand>
        <name>Mn(2+)</name>
        <dbReference type="ChEBI" id="CHEBI:29035"/>
    </ligand>
</feature>
<dbReference type="GO" id="GO:0030145">
    <property type="term" value="F:manganese ion binding"/>
    <property type="evidence" value="ECO:0007669"/>
    <property type="project" value="TreeGrafter"/>
</dbReference>
<feature type="binding site" evidence="13">
    <location>
        <position position="223"/>
    </location>
    <ligand>
        <name>1-deoxy-D-xylulose 5-phosphate</name>
        <dbReference type="ChEBI" id="CHEBI:57792"/>
    </ligand>
</feature>
<dbReference type="PANTHER" id="PTHR30525:SF0">
    <property type="entry name" value="1-DEOXY-D-XYLULOSE 5-PHOSPHATE REDUCTOISOMERASE, CHLOROPLASTIC"/>
    <property type="match status" value="1"/>
</dbReference>
<feature type="binding site" evidence="13">
    <location>
        <position position="128"/>
    </location>
    <ligand>
        <name>NADPH</name>
        <dbReference type="ChEBI" id="CHEBI:57783"/>
    </ligand>
</feature>
<dbReference type="InterPro" id="IPR013644">
    <property type="entry name" value="DXP_reductoisomerase_C"/>
</dbReference>
<feature type="binding site" evidence="13">
    <location>
        <position position="13"/>
    </location>
    <ligand>
        <name>NADPH</name>
        <dbReference type="ChEBI" id="CHEBI:57783"/>
    </ligand>
</feature>
<organism evidence="17 18">
    <name type="scientific">Echinimonas agarilytica</name>
    <dbReference type="NCBI Taxonomy" id="1215918"/>
    <lineage>
        <taxon>Bacteria</taxon>
        <taxon>Pseudomonadati</taxon>
        <taxon>Pseudomonadota</taxon>
        <taxon>Gammaproteobacteria</taxon>
        <taxon>Alteromonadales</taxon>
        <taxon>Echinimonadaceae</taxon>
        <taxon>Echinimonas</taxon>
    </lineage>
</organism>
<proteinExistence type="inferred from homology"/>
<evidence type="ECO:0000256" key="9">
    <source>
        <dbReference type="ARBA" id="ARBA00023229"/>
    </source>
</evidence>
<evidence type="ECO:0000256" key="4">
    <source>
        <dbReference type="ARBA" id="ARBA00012366"/>
    </source>
</evidence>
<evidence type="ECO:0000259" key="16">
    <source>
        <dbReference type="Pfam" id="PF13288"/>
    </source>
</evidence>
<dbReference type="InterPro" id="IPR013512">
    <property type="entry name" value="DXP_reductoisomerase_N"/>
</dbReference>
<feature type="domain" description="1-deoxy-D-xylulose 5-phosphate reductoisomerase C-terminal" evidence="15">
    <location>
        <begin position="148"/>
        <end position="240"/>
    </location>
</feature>
<evidence type="ECO:0000313" key="17">
    <source>
        <dbReference type="EMBL" id="MCM2679130.1"/>
    </source>
</evidence>
<comment type="cofactor">
    <cofactor evidence="13">
        <name>Mg(2+)</name>
        <dbReference type="ChEBI" id="CHEBI:18420"/>
    </cofactor>
    <cofactor evidence="13">
        <name>Mn(2+)</name>
        <dbReference type="ChEBI" id="CHEBI:29035"/>
    </cofactor>
</comment>
<name>A0AA41W5L9_9GAMM</name>
<comment type="cofactor">
    <cofactor evidence="1">
        <name>Co(2+)</name>
        <dbReference type="ChEBI" id="CHEBI:48828"/>
    </cofactor>
</comment>
<keyword evidence="7 13" id="KW-0560">Oxidoreductase</keyword>
<dbReference type="FunFam" id="1.10.1740.10:FF:000004">
    <property type="entry name" value="1-deoxy-D-xylulose 5-phosphate reductoisomerase"/>
    <property type="match status" value="1"/>
</dbReference>
<dbReference type="Pfam" id="PF08436">
    <property type="entry name" value="DXP_redisom_C"/>
    <property type="match status" value="1"/>
</dbReference>
<feature type="binding site" evidence="13">
    <location>
        <position position="154"/>
    </location>
    <ligand>
        <name>1-deoxy-D-xylulose 5-phosphate</name>
        <dbReference type="ChEBI" id="CHEBI:57792"/>
    </ligand>
</feature>
<dbReference type="RefSeq" id="WP_251260492.1">
    <property type="nucleotide sequence ID" value="NZ_JAMQGP010000002.1"/>
</dbReference>
<feature type="binding site" evidence="13">
    <location>
        <position position="210"/>
    </location>
    <ligand>
        <name>1-deoxy-D-xylulose 5-phosphate</name>
        <dbReference type="ChEBI" id="CHEBI:57792"/>
    </ligand>
</feature>
<dbReference type="GO" id="GO:0030604">
    <property type="term" value="F:1-deoxy-D-xylulose-5-phosphate reductoisomerase activity"/>
    <property type="evidence" value="ECO:0007669"/>
    <property type="project" value="UniProtKB-UniRule"/>
</dbReference>
<feature type="binding site" evidence="13">
    <location>
        <position position="187"/>
    </location>
    <ligand>
        <name>1-deoxy-D-xylulose 5-phosphate</name>
        <dbReference type="ChEBI" id="CHEBI:57792"/>
    </ligand>
</feature>
<feature type="binding site" evidence="13">
    <location>
        <position position="126"/>
    </location>
    <ligand>
        <name>NADPH</name>
        <dbReference type="ChEBI" id="CHEBI:57783"/>
    </ligand>
</feature>
<dbReference type="InterPro" id="IPR036291">
    <property type="entry name" value="NAD(P)-bd_dom_sf"/>
</dbReference>
<feature type="binding site" evidence="13">
    <location>
        <position position="232"/>
    </location>
    <ligand>
        <name>Mn(2+)</name>
        <dbReference type="ChEBI" id="CHEBI:29035"/>
    </ligand>
</feature>
<dbReference type="Gene3D" id="1.10.1740.10">
    <property type="match status" value="1"/>
</dbReference>
<dbReference type="NCBIfam" id="TIGR00243">
    <property type="entry name" value="Dxr"/>
    <property type="match status" value="1"/>
</dbReference>
<evidence type="ECO:0000256" key="7">
    <source>
        <dbReference type="ARBA" id="ARBA00023002"/>
    </source>
</evidence>
<sequence>MTQEWITVLGATGSIGVSTLDVVARHAERFSIYALTAHSRVDELFEQVVAFSPLFAVVSNQDQANRLQAKLDGVLSTTQVLVGETGLVQVASAPQVTQVMAAIVGSAGLLPTLAAAKSGKRVLLANKESLVSAGRLFLEAIRENSAQLLPIDSEHNAIFQCLPAQWQAQQSGDLKQAGVSKIILTGSGGPFRETPINELSDKTPAQAVAHPNWSMGQKISVDSATMMNKGLEFIEACWLFDVEPDKVEVVIHPQSYIHSMVQYSDGSVLAELGQPDMRTPIAHAMMFPERGDSGVAALDFGTIGSLDFNQPDYNRYPCLQLAIEACKAGQESCTLLNAANEVTVAAFLEQKIVFTDIAAINGEVIRHGTAIQISSIDDVLAVDALGRQLANEAIQKRSSV</sequence>
<evidence type="ECO:0000256" key="2">
    <source>
        <dbReference type="ARBA" id="ARBA00005094"/>
    </source>
</evidence>
<evidence type="ECO:0000256" key="8">
    <source>
        <dbReference type="ARBA" id="ARBA00023211"/>
    </source>
</evidence>
<keyword evidence="5 13" id="KW-0479">Metal-binding</keyword>
<evidence type="ECO:0000256" key="13">
    <source>
        <dbReference type="HAMAP-Rule" id="MF_00183"/>
    </source>
</evidence>
<gene>
    <name evidence="17" type="primary">ispC</name>
    <name evidence="13" type="synonym">dxr</name>
    <name evidence="17" type="ORF">NAF29_05495</name>
</gene>
<dbReference type="FunFam" id="3.40.50.720:FF:000045">
    <property type="entry name" value="1-deoxy-D-xylulose 5-phosphate reductoisomerase"/>
    <property type="match status" value="1"/>
</dbReference>
<dbReference type="Proteomes" id="UP001165393">
    <property type="component" value="Unassembled WGS sequence"/>
</dbReference>
<feature type="binding site" evidence="13">
    <location>
        <position position="15"/>
    </location>
    <ligand>
        <name>NADPH</name>
        <dbReference type="ChEBI" id="CHEBI:57783"/>
    </ligand>
</feature>
<evidence type="ECO:0000256" key="1">
    <source>
        <dbReference type="ARBA" id="ARBA00001941"/>
    </source>
</evidence>
<dbReference type="Pfam" id="PF02670">
    <property type="entry name" value="DXP_reductoisom"/>
    <property type="match status" value="1"/>
</dbReference>
<feature type="binding site" evidence="13">
    <location>
        <position position="12"/>
    </location>
    <ligand>
        <name>NADPH</name>
        <dbReference type="ChEBI" id="CHEBI:57783"/>
    </ligand>
</feature>
<dbReference type="SUPFAM" id="SSF55347">
    <property type="entry name" value="Glyceraldehyde-3-phosphate dehydrogenase-like, C-terminal domain"/>
    <property type="match status" value="1"/>
</dbReference>
<feature type="binding site" evidence="13">
    <location>
        <position position="229"/>
    </location>
    <ligand>
        <name>1-deoxy-D-xylulose 5-phosphate</name>
        <dbReference type="ChEBI" id="CHEBI:57792"/>
    </ligand>
</feature>